<name>A0A1I0Z0L3_9FIRM</name>
<accession>A0A1I0Z0L3</accession>
<keyword evidence="2" id="KW-1185">Reference proteome</keyword>
<gene>
    <name evidence="1" type="ORF">SAMN05216249_11258</name>
</gene>
<reference evidence="1 2" key="1">
    <citation type="submission" date="2016-10" db="EMBL/GenBank/DDBJ databases">
        <authorList>
            <person name="de Groot N.N."/>
        </authorList>
    </citation>
    <scope>NUCLEOTIDE SEQUENCE [LARGE SCALE GENOMIC DNA]</scope>
    <source>
        <strain evidence="1 2">DSM 5522</strain>
    </source>
</reference>
<dbReference type="AlphaFoldDB" id="A0A1I0Z0L3"/>
<protein>
    <submittedName>
        <fullName evidence="1">Uncharacterized protein</fullName>
    </submittedName>
</protein>
<sequence length="484" mass="55641">MKKNKILLFLLLLFLSLLLFRQYNITPRYEIKAEEMSSLANVNWNDLDSWQKGSYSYKTVEYVNNSHRVCLKEFKMVENGEVYKINLPENYTLTVREMDAEKIYVNSRTFYNATSYSPKENVKYVAVFVNEASNAKVSFDTYKEMIEAGQIYLKVEKNESDESLVDELYESADDFEVDEDLDEFDNKEIENYESYELTEQPNSGQDIITYEKEGIESMDSIVKDTTIIENCDLKDMSFWGSYKYDYNTGKLVTNHNRICLTDFKTFIEGEKFRVVVPEDMILVVREMNEDLERIVNKSLHNGGEYVPSANAVYIGIMVYKADNSHCNYDTYKNYIENGQIQFNPSKTIENMSIISDGTVVIDTNDKGILNNVNFSNLNNWKKGAYCPCGDNYSTSIAALSLKESKKIAKGTSYTLHLPDKYKMVITEFDENNNFLGRVNVLNEGVYKPGAFVYKVGISIESFDGSNVKNKVYKALVSSGDLSFK</sequence>
<proteinExistence type="predicted"/>
<evidence type="ECO:0000313" key="2">
    <source>
        <dbReference type="Proteomes" id="UP000198838"/>
    </source>
</evidence>
<organism evidence="1 2">
    <name type="scientific">Acetitomaculum ruminis DSM 5522</name>
    <dbReference type="NCBI Taxonomy" id="1120918"/>
    <lineage>
        <taxon>Bacteria</taxon>
        <taxon>Bacillati</taxon>
        <taxon>Bacillota</taxon>
        <taxon>Clostridia</taxon>
        <taxon>Lachnospirales</taxon>
        <taxon>Lachnospiraceae</taxon>
        <taxon>Acetitomaculum</taxon>
    </lineage>
</organism>
<evidence type="ECO:0000313" key="1">
    <source>
        <dbReference type="EMBL" id="SFB19239.1"/>
    </source>
</evidence>
<dbReference type="Proteomes" id="UP000198838">
    <property type="component" value="Unassembled WGS sequence"/>
</dbReference>
<dbReference type="EMBL" id="FOJY01000012">
    <property type="protein sequence ID" value="SFB19239.1"/>
    <property type="molecule type" value="Genomic_DNA"/>
</dbReference>
<dbReference type="RefSeq" id="WP_092872905.1">
    <property type="nucleotide sequence ID" value="NZ_FOJY01000012.1"/>
</dbReference>